<proteinExistence type="predicted"/>
<reference evidence="1 2" key="1">
    <citation type="journal article" date="2013" name="ISME J.">
        <title>Comparative genomics of pathogenic lineages of Vibrio nigripulchritudo identifies virulence-associated traits.</title>
        <authorList>
            <person name="Goudenege D."/>
            <person name="Labreuche Y."/>
            <person name="Krin E."/>
            <person name="Ansquer D."/>
            <person name="Mangenot S."/>
            <person name="Calteau A."/>
            <person name="Medigue C."/>
            <person name="Mazel D."/>
            <person name="Polz M.F."/>
            <person name="Le Roux F."/>
        </authorList>
    </citation>
    <scope>NUCLEOTIDE SEQUENCE [LARGE SCALE GENOMIC DNA]</scope>
    <source>
        <strain evidence="1 2">SOn1</strain>
    </source>
</reference>
<dbReference type="Proteomes" id="UP000018211">
    <property type="component" value="Unassembled WGS sequence"/>
</dbReference>
<comment type="caution">
    <text evidence="1">The sequence shown here is derived from an EMBL/GenBank/DDBJ whole genome shotgun (WGS) entry which is preliminary data.</text>
</comment>
<name>A0AAV2VJI3_9VIBR</name>
<organism evidence="1 2">
    <name type="scientific">Vibrio nigripulchritudo SOn1</name>
    <dbReference type="NCBI Taxonomy" id="1238450"/>
    <lineage>
        <taxon>Bacteria</taxon>
        <taxon>Pseudomonadati</taxon>
        <taxon>Pseudomonadota</taxon>
        <taxon>Gammaproteobacteria</taxon>
        <taxon>Vibrionales</taxon>
        <taxon>Vibrionaceae</taxon>
        <taxon>Vibrio</taxon>
    </lineage>
</organism>
<gene>
    <name evidence="1" type="ORF">VIBNISOn1_1280003</name>
</gene>
<dbReference type="EMBL" id="CAOF01000033">
    <property type="protein sequence ID" value="CCO44858.1"/>
    <property type="molecule type" value="Genomic_DNA"/>
</dbReference>
<dbReference type="RefSeq" id="WP_022610552.1">
    <property type="nucleotide sequence ID" value="NZ_LK391965.1"/>
</dbReference>
<sequence length="111" mass="12297">MPIAICYARQEILEALKASPLIEMWAQCSQKDAEHMTVNFIKCEYQKGNPYKILVDLKLPSLWNQTSRDALALGLSQALSVKAGVSETELLITVNVIESGCVVSNGQIETW</sequence>
<accession>A0AAV2VJI3</accession>
<evidence type="ECO:0000313" key="2">
    <source>
        <dbReference type="Proteomes" id="UP000018211"/>
    </source>
</evidence>
<evidence type="ECO:0000313" key="1">
    <source>
        <dbReference type="EMBL" id="CCO44858.1"/>
    </source>
</evidence>
<dbReference type="AlphaFoldDB" id="A0AAV2VJI3"/>
<protein>
    <submittedName>
        <fullName evidence="1">Uncharacterized protein</fullName>
    </submittedName>
</protein>